<name>A0A559JML9_9BACL</name>
<dbReference type="Proteomes" id="UP000316330">
    <property type="component" value="Unassembled WGS sequence"/>
</dbReference>
<evidence type="ECO:0000313" key="2">
    <source>
        <dbReference type="EMBL" id="TVY01123.1"/>
    </source>
</evidence>
<protein>
    <submittedName>
        <fullName evidence="2">NAD-dependent epimerase/dehydratase family protein</fullName>
    </submittedName>
</protein>
<organism evidence="2 3">
    <name type="scientific">Cohnella terricola</name>
    <dbReference type="NCBI Taxonomy" id="1289167"/>
    <lineage>
        <taxon>Bacteria</taxon>
        <taxon>Bacillati</taxon>
        <taxon>Bacillota</taxon>
        <taxon>Bacilli</taxon>
        <taxon>Bacillales</taxon>
        <taxon>Paenibacillaceae</taxon>
        <taxon>Cohnella</taxon>
    </lineage>
</organism>
<comment type="caution">
    <text evidence="2">The sequence shown here is derived from an EMBL/GenBank/DDBJ whole genome shotgun (WGS) entry which is preliminary data.</text>
</comment>
<sequence>MRILITGANGFVGQHVVAELANRGHEVYACMRNKAGAFQTPVKNLIFDLSDRSMLFDVIERSRPEGIIHLAAQSIVKEAWHDPITTLHINTEYTLALIEAAIRFVPRAKVITVGSGEEYGLTGKLGEPLSEEHACQPQNPYATSKLAAGQLAMQVAHREQLNVIHVRPFNHFGPGQSEGFVISDFASQIARIENEKSSSVIRVGDLSARRDFTDVRDVVDAYVRLMEAEVSSGVYNVCSGIPVTIREVLDFFISHSKIPVEIQTDPSRLRKSEVPLFVGASHKLNRATGWKPTRKFEDSLFETLEWWRRKI</sequence>
<feature type="domain" description="NAD(P)-binding" evidence="1">
    <location>
        <begin position="4"/>
        <end position="300"/>
    </location>
</feature>
<dbReference type="Gene3D" id="3.90.25.10">
    <property type="entry name" value="UDP-galactose 4-epimerase, domain 1"/>
    <property type="match status" value="1"/>
</dbReference>
<dbReference type="RefSeq" id="WP_144700141.1">
    <property type="nucleotide sequence ID" value="NZ_VNJJ01000004.1"/>
</dbReference>
<gene>
    <name evidence="2" type="ORF">FPZ45_08175</name>
</gene>
<dbReference type="OrthoDB" id="9779041at2"/>
<keyword evidence="3" id="KW-1185">Reference proteome</keyword>
<proteinExistence type="predicted"/>
<dbReference type="InterPro" id="IPR016040">
    <property type="entry name" value="NAD(P)-bd_dom"/>
</dbReference>
<evidence type="ECO:0000259" key="1">
    <source>
        <dbReference type="Pfam" id="PF16363"/>
    </source>
</evidence>
<accession>A0A559JML9</accession>
<dbReference type="PANTHER" id="PTHR43000">
    <property type="entry name" value="DTDP-D-GLUCOSE 4,6-DEHYDRATASE-RELATED"/>
    <property type="match status" value="1"/>
</dbReference>
<dbReference type="SUPFAM" id="SSF51735">
    <property type="entry name" value="NAD(P)-binding Rossmann-fold domains"/>
    <property type="match status" value="1"/>
</dbReference>
<evidence type="ECO:0000313" key="3">
    <source>
        <dbReference type="Proteomes" id="UP000316330"/>
    </source>
</evidence>
<dbReference type="Gene3D" id="3.40.50.720">
    <property type="entry name" value="NAD(P)-binding Rossmann-like Domain"/>
    <property type="match status" value="1"/>
</dbReference>
<dbReference type="AlphaFoldDB" id="A0A559JML9"/>
<dbReference type="Pfam" id="PF16363">
    <property type="entry name" value="GDP_Man_Dehyd"/>
    <property type="match status" value="1"/>
</dbReference>
<dbReference type="EMBL" id="VNJJ01000004">
    <property type="protein sequence ID" value="TVY01123.1"/>
    <property type="molecule type" value="Genomic_DNA"/>
</dbReference>
<dbReference type="InterPro" id="IPR036291">
    <property type="entry name" value="NAD(P)-bd_dom_sf"/>
</dbReference>
<reference evidence="2 3" key="1">
    <citation type="submission" date="2019-07" db="EMBL/GenBank/DDBJ databases">
        <authorList>
            <person name="Kim J."/>
        </authorList>
    </citation>
    <scope>NUCLEOTIDE SEQUENCE [LARGE SCALE GENOMIC DNA]</scope>
    <source>
        <strain evidence="2 3">G13</strain>
    </source>
</reference>